<dbReference type="InterPro" id="IPR027385">
    <property type="entry name" value="Beta-barrel_OMP"/>
</dbReference>
<dbReference type="Pfam" id="PF13505">
    <property type="entry name" value="OMP_b-brl"/>
    <property type="match status" value="1"/>
</dbReference>
<keyword evidence="8" id="KW-1185">Reference proteome</keyword>
<evidence type="ECO:0000256" key="4">
    <source>
        <dbReference type="ARBA" id="ARBA00038306"/>
    </source>
</evidence>
<dbReference type="OrthoDB" id="8222426at2"/>
<keyword evidence="2 5" id="KW-0732">Signal</keyword>
<comment type="similarity">
    <text evidence="4">Belongs to the Omp25/RopB family.</text>
</comment>
<dbReference type="AlphaFoldDB" id="A0A3A1P6Z0"/>
<comment type="caution">
    <text evidence="7">The sequence shown here is derived from an EMBL/GenBank/DDBJ whole genome shotgun (WGS) entry which is preliminary data.</text>
</comment>
<evidence type="ECO:0000256" key="3">
    <source>
        <dbReference type="ARBA" id="ARBA00023136"/>
    </source>
</evidence>
<evidence type="ECO:0000313" key="7">
    <source>
        <dbReference type="EMBL" id="RIV88670.1"/>
    </source>
</evidence>
<dbReference type="PANTHER" id="PTHR34001">
    <property type="entry name" value="BLL7405 PROTEIN"/>
    <property type="match status" value="1"/>
</dbReference>
<dbReference type="PANTHER" id="PTHR34001:SF3">
    <property type="entry name" value="BLL7405 PROTEIN"/>
    <property type="match status" value="1"/>
</dbReference>
<dbReference type="EMBL" id="QXFM01000066">
    <property type="protein sequence ID" value="RIV88670.1"/>
    <property type="molecule type" value="Genomic_DNA"/>
</dbReference>
<dbReference type="InterPro" id="IPR011250">
    <property type="entry name" value="OMP/PagP_B-barrel"/>
</dbReference>
<dbReference type="InterPro" id="IPR051692">
    <property type="entry name" value="OMP-like"/>
</dbReference>
<evidence type="ECO:0000256" key="1">
    <source>
        <dbReference type="ARBA" id="ARBA00004370"/>
    </source>
</evidence>
<proteinExistence type="inferred from homology"/>
<sequence length="220" mass="23394">MNTQRALLIAGLSSIALATPAMAQDGSAFTGPRIEGIIGYDSVRPGSTTDIDNADDIDQSIDDVAYGVGVGYDFAVGGAVLGLEGEWIESEAKTNYNTTNLTNFGVSNIDAGRDLYVGVRAGVPVTPSTLLYAKGGYTNARMNVLATDNTTDVGTNVDLDGWRLGAGVEQQFGQNFFGKVEYRYSNYGKGQFTAPSGAASDRFDVDLDRHQVMLGLGYRF</sequence>
<dbReference type="GO" id="GO:0016020">
    <property type="term" value="C:membrane"/>
    <property type="evidence" value="ECO:0007669"/>
    <property type="project" value="UniProtKB-SubCell"/>
</dbReference>
<evidence type="ECO:0000256" key="2">
    <source>
        <dbReference type="ARBA" id="ARBA00022729"/>
    </source>
</evidence>
<feature type="signal peptide" evidence="5">
    <location>
        <begin position="1"/>
        <end position="23"/>
    </location>
</feature>
<feature type="chain" id="PRO_5017255966" evidence="5">
    <location>
        <begin position="24"/>
        <end position="220"/>
    </location>
</feature>
<gene>
    <name evidence="7" type="ORF">D2V17_07220</name>
</gene>
<dbReference type="RefSeq" id="WP_119592406.1">
    <property type="nucleotide sequence ID" value="NZ_QXFM01000066.1"/>
</dbReference>
<accession>A0A3A1P6Z0</accession>
<dbReference type="Gene3D" id="2.40.160.20">
    <property type="match status" value="1"/>
</dbReference>
<reference evidence="7 8" key="1">
    <citation type="submission" date="2018-08" db="EMBL/GenBank/DDBJ databases">
        <title>Erythrobacter zhengii sp.nov., a bacterium isolated from deep-sea sediment.</title>
        <authorList>
            <person name="Fang C."/>
            <person name="Wu Y.-H."/>
            <person name="Sun C."/>
            <person name="Wang H."/>
            <person name="Cheng H."/>
            <person name="Meng F.-X."/>
            <person name="Wang C.-S."/>
            <person name="Xu X.-W."/>
        </authorList>
    </citation>
    <scope>NUCLEOTIDE SEQUENCE [LARGE SCALE GENOMIC DNA]</scope>
    <source>
        <strain evidence="7 8">CCTCC AB 2015396</strain>
    </source>
</reference>
<feature type="domain" description="Outer membrane protein beta-barrel" evidence="6">
    <location>
        <begin position="16"/>
        <end position="220"/>
    </location>
</feature>
<evidence type="ECO:0000259" key="6">
    <source>
        <dbReference type="Pfam" id="PF13505"/>
    </source>
</evidence>
<evidence type="ECO:0000256" key="5">
    <source>
        <dbReference type="SAM" id="SignalP"/>
    </source>
</evidence>
<name>A0A3A1P6Z0_9SPHN</name>
<evidence type="ECO:0000313" key="8">
    <source>
        <dbReference type="Proteomes" id="UP000265366"/>
    </source>
</evidence>
<dbReference type="SUPFAM" id="SSF56925">
    <property type="entry name" value="OMPA-like"/>
    <property type="match status" value="1"/>
</dbReference>
<keyword evidence="3" id="KW-0472">Membrane</keyword>
<protein>
    <submittedName>
        <fullName evidence="7">Porin family protein</fullName>
    </submittedName>
</protein>
<comment type="subcellular location">
    <subcellularLocation>
        <location evidence="1">Membrane</location>
    </subcellularLocation>
</comment>
<dbReference type="Proteomes" id="UP000265366">
    <property type="component" value="Unassembled WGS sequence"/>
</dbReference>
<organism evidence="7 8">
    <name type="scientific">Aurantiacibacter xanthus</name>
    <dbReference type="NCBI Taxonomy" id="1784712"/>
    <lineage>
        <taxon>Bacteria</taxon>
        <taxon>Pseudomonadati</taxon>
        <taxon>Pseudomonadota</taxon>
        <taxon>Alphaproteobacteria</taxon>
        <taxon>Sphingomonadales</taxon>
        <taxon>Erythrobacteraceae</taxon>
        <taxon>Aurantiacibacter</taxon>
    </lineage>
</organism>